<dbReference type="Pfam" id="PF05635">
    <property type="entry name" value="23S_rRNA_IVP"/>
    <property type="match status" value="1"/>
</dbReference>
<evidence type="ECO:0000313" key="2">
    <source>
        <dbReference type="Proteomes" id="UP000653730"/>
    </source>
</evidence>
<name>A0A926JU36_9FLAO</name>
<dbReference type="InterPro" id="IPR012657">
    <property type="entry name" value="23S_rRNA-intervening_sequence"/>
</dbReference>
<dbReference type="EMBL" id="JACVDC010000052">
    <property type="protein sequence ID" value="MBC9797262.1"/>
    <property type="molecule type" value="Genomic_DNA"/>
</dbReference>
<dbReference type="Gene3D" id="1.20.1440.60">
    <property type="entry name" value="23S rRNA-intervening sequence"/>
    <property type="match status" value="1"/>
</dbReference>
<dbReference type="InterPro" id="IPR036583">
    <property type="entry name" value="23S_rRNA_IVS_sf"/>
</dbReference>
<keyword evidence="2" id="KW-1185">Reference proteome</keyword>
<dbReference type="PANTHER" id="PTHR38471:SF2">
    <property type="entry name" value="FOUR HELIX BUNDLE PROTEIN"/>
    <property type="match status" value="1"/>
</dbReference>
<dbReference type="AlphaFoldDB" id="A0A926JU36"/>
<comment type="caution">
    <text evidence="1">The sequence shown here is derived from an EMBL/GenBank/DDBJ whole genome shotgun (WGS) entry which is preliminary data.</text>
</comment>
<dbReference type="Proteomes" id="UP000653730">
    <property type="component" value="Unassembled WGS sequence"/>
</dbReference>
<proteinExistence type="predicted"/>
<dbReference type="NCBIfam" id="TIGR02436">
    <property type="entry name" value="four helix bundle protein"/>
    <property type="match status" value="1"/>
</dbReference>
<organism evidence="1 2">
    <name type="scientific">Sinomicrobium weinanense</name>
    <dbReference type="NCBI Taxonomy" id="2842200"/>
    <lineage>
        <taxon>Bacteria</taxon>
        <taxon>Pseudomonadati</taxon>
        <taxon>Bacteroidota</taxon>
        <taxon>Flavobacteriia</taxon>
        <taxon>Flavobacteriales</taxon>
        <taxon>Flavobacteriaceae</taxon>
        <taxon>Sinomicrobium</taxon>
    </lineage>
</organism>
<accession>A0A926JU36</accession>
<sequence length="125" mass="14532">MGEKIRTHKDLKVYQLSFEAGMEIFKISRSFPKEETYSLTDQIRRSFGSVSGNLAEAWRKRRYPKAFTAKLSDAEGEAAETQVWLDYALACDYIDDETHVALHKKYDHILGMIVKMIINPEKWNL</sequence>
<dbReference type="RefSeq" id="WP_187966398.1">
    <property type="nucleotide sequence ID" value="NZ_JACVDC010000052.1"/>
</dbReference>
<dbReference type="SUPFAM" id="SSF158446">
    <property type="entry name" value="IVS-encoded protein-like"/>
    <property type="match status" value="1"/>
</dbReference>
<dbReference type="PANTHER" id="PTHR38471">
    <property type="entry name" value="FOUR HELIX BUNDLE PROTEIN"/>
    <property type="match status" value="1"/>
</dbReference>
<dbReference type="CDD" id="cd16377">
    <property type="entry name" value="23S_rRNA_IVP_like"/>
    <property type="match status" value="1"/>
</dbReference>
<evidence type="ECO:0000313" key="1">
    <source>
        <dbReference type="EMBL" id="MBC9797262.1"/>
    </source>
</evidence>
<reference evidence="1 2" key="1">
    <citation type="submission" date="2020-09" db="EMBL/GenBank/DDBJ databases">
        <title>Sinomicrobium weinanense sp. nov., a halophilic bacteria isolated from saline-alkali soil.</title>
        <authorList>
            <person name="Wu P."/>
            <person name="Ren H."/>
            <person name="Mei Y."/>
            <person name="Liang Y."/>
            <person name="Chen Z."/>
        </authorList>
    </citation>
    <scope>NUCLEOTIDE SEQUENCE [LARGE SCALE GENOMIC DNA]</scope>
    <source>
        <strain evidence="1 2">FJxs</strain>
    </source>
</reference>
<protein>
    <submittedName>
        <fullName evidence="1">Four helix bundle protein</fullName>
    </submittedName>
</protein>
<gene>
    <name evidence="1" type="ORF">IBL28_14905</name>
</gene>